<dbReference type="GO" id="GO:0005886">
    <property type="term" value="C:plasma membrane"/>
    <property type="evidence" value="ECO:0007669"/>
    <property type="project" value="UniProtKB-SubCell"/>
</dbReference>
<evidence type="ECO:0000256" key="8">
    <source>
        <dbReference type="ARBA" id="ARBA00022692"/>
    </source>
</evidence>
<dbReference type="InterPro" id="IPR036641">
    <property type="entry name" value="HPT_dom_sf"/>
</dbReference>
<keyword evidence="7" id="KW-0808">Transferase</keyword>
<dbReference type="Proteomes" id="UP000238206">
    <property type="component" value="Unassembled WGS sequence"/>
</dbReference>
<dbReference type="InterPro" id="IPR011006">
    <property type="entry name" value="CheY-like_superfamily"/>
</dbReference>
<feature type="domain" description="Response regulatory" evidence="22">
    <location>
        <begin position="753"/>
        <end position="867"/>
    </location>
</feature>
<dbReference type="SUPFAM" id="SSF52172">
    <property type="entry name" value="CheY-like"/>
    <property type="match status" value="1"/>
</dbReference>
<dbReference type="Gene3D" id="3.30.450.20">
    <property type="entry name" value="PAS domain"/>
    <property type="match status" value="1"/>
</dbReference>
<dbReference type="FunFam" id="1.10.287.130:FF:000004">
    <property type="entry name" value="Ethylene receptor 1"/>
    <property type="match status" value="1"/>
</dbReference>
<keyword evidence="9" id="KW-0732">Signal</keyword>
<feature type="domain" description="Histidine kinase" evidence="21">
    <location>
        <begin position="510"/>
        <end position="725"/>
    </location>
</feature>
<reference evidence="24 25" key="1">
    <citation type="submission" date="2018-02" db="EMBL/GenBank/DDBJ databases">
        <title>Draft genome sequencing of Burkholderia cepacia Y14-15.</title>
        <authorList>
            <person name="Zheng B.-X."/>
        </authorList>
    </citation>
    <scope>NUCLEOTIDE SEQUENCE [LARGE SCALE GENOMIC DNA]</scope>
    <source>
        <strain evidence="24 25">Y14-15</strain>
    </source>
</reference>
<dbReference type="InterPro" id="IPR008207">
    <property type="entry name" value="Sig_transdc_His_kin_Hpt_dom"/>
</dbReference>
<dbReference type="PROSITE" id="PS50110">
    <property type="entry name" value="RESPONSE_REGULATORY"/>
    <property type="match status" value="1"/>
</dbReference>
<evidence type="ECO:0000256" key="11">
    <source>
        <dbReference type="ARBA" id="ARBA00022777"/>
    </source>
</evidence>
<dbReference type="InterPro" id="IPR001789">
    <property type="entry name" value="Sig_transdc_resp-reg_receiver"/>
</dbReference>
<keyword evidence="8" id="KW-0812">Transmembrane</keyword>
<comment type="catalytic activity">
    <reaction evidence="1">
        <text>ATP + protein L-histidine = ADP + protein N-phospho-L-histidine.</text>
        <dbReference type="EC" id="2.7.13.3"/>
    </reaction>
</comment>
<evidence type="ECO:0000256" key="17">
    <source>
        <dbReference type="ARBA" id="ARBA00058004"/>
    </source>
</evidence>
<dbReference type="InterPro" id="IPR005467">
    <property type="entry name" value="His_kinase_dom"/>
</dbReference>
<evidence type="ECO:0000313" key="24">
    <source>
        <dbReference type="EMBL" id="PQP08997.1"/>
    </source>
</evidence>
<dbReference type="Gene3D" id="1.10.287.130">
    <property type="match status" value="1"/>
</dbReference>
<dbReference type="SMART" id="SM00448">
    <property type="entry name" value="REC"/>
    <property type="match status" value="1"/>
</dbReference>
<accession>A0A2S8I2G1</accession>
<evidence type="ECO:0000259" key="21">
    <source>
        <dbReference type="PROSITE" id="PS50109"/>
    </source>
</evidence>
<protein>
    <recommendedName>
        <fullName evidence="18">Virulence sensor protein BvgS</fullName>
        <ecNumber evidence="3">2.7.13.3</ecNumber>
    </recommendedName>
</protein>
<dbReference type="GO" id="GO:0000155">
    <property type="term" value="F:phosphorelay sensor kinase activity"/>
    <property type="evidence" value="ECO:0007669"/>
    <property type="project" value="InterPro"/>
</dbReference>
<dbReference type="PANTHER" id="PTHR43047:SF78">
    <property type="entry name" value="SENSORY_REGULATORY PROTEIN RPFC"/>
    <property type="match status" value="1"/>
</dbReference>
<feature type="domain" description="HPt" evidence="23">
    <location>
        <begin position="882"/>
        <end position="974"/>
    </location>
</feature>
<dbReference type="PROSITE" id="PS50894">
    <property type="entry name" value="HPT"/>
    <property type="match status" value="1"/>
</dbReference>
<dbReference type="AlphaFoldDB" id="A0A2S8I2G1"/>
<dbReference type="CDD" id="cd17546">
    <property type="entry name" value="REC_hyHK_CKI1_RcsC-like"/>
    <property type="match status" value="1"/>
</dbReference>
<dbReference type="PRINTS" id="PR00344">
    <property type="entry name" value="BCTRLSENSOR"/>
</dbReference>
<evidence type="ECO:0000259" key="23">
    <source>
        <dbReference type="PROSITE" id="PS50894"/>
    </source>
</evidence>
<dbReference type="EMBL" id="PUIQ01000082">
    <property type="protein sequence ID" value="PQP08997.1"/>
    <property type="molecule type" value="Genomic_DNA"/>
</dbReference>
<keyword evidence="5" id="KW-0997">Cell inner membrane</keyword>
<comment type="subcellular location">
    <subcellularLocation>
        <location evidence="2">Cell inner membrane</location>
        <topology evidence="2">Multi-pass membrane protein</topology>
    </subcellularLocation>
</comment>
<evidence type="ECO:0000256" key="15">
    <source>
        <dbReference type="ARBA" id="ARBA00023026"/>
    </source>
</evidence>
<dbReference type="RefSeq" id="WP_105393593.1">
    <property type="nucleotide sequence ID" value="NZ_PUIQ01000082.1"/>
</dbReference>
<evidence type="ECO:0000256" key="19">
    <source>
        <dbReference type="PROSITE-ProRule" id="PRU00110"/>
    </source>
</evidence>
<evidence type="ECO:0000256" key="2">
    <source>
        <dbReference type="ARBA" id="ARBA00004429"/>
    </source>
</evidence>
<evidence type="ECO:0000256" key="6">
    <source>
        <dbReference type="ARBA" id="ARBA00022553"/>
    </source>
</evidence>
<dbReference type="FunFam" id="3.30.565.10:FF:000010">
    <property type="entry name" value="Sensor histidine kinase RcsC"/>
    <property type="match status" value="1"/>
</dbReference>
<evidence type="ECO:0000256" key="3">
    <source>
        <dbReference type="ARBA" id="ARBA00012438"/>
    </source>
</evidence>
<dbReference type="InterPro" id="IPR036097">
    <property type="entry name" value="HisK_dim/P_sf"/>
</dbReference>
<feature type="modified residue" description="Phosphohistidine" evidence="19">
    <location>
        <position position="921"/>
    </location>
</feature>
<sequence>MRAYQRRLLSGGGVVLGIFMLACAGAVARGEFGDYQAALRAHFLTVKSQLLVRMSENSALLKQQVATAQGGWNEHARPTPQLERAFVARGGLLTHDLYELNRSFALKAIVDAAHPASEYGPLLAMSERVFQGGRWVKKTEPLTNAVYMIGADGRFVTLSLHVTSRSALPPAQAARLPSLLSQAWPDVATMVRDAATYPERAPEGVIWLPPRAGIVTGERRLRIASWAFDSRDRPIVLFVQTIRPERLLDELGDESRGGAFAVVDRAGNILLSAAQRADVTTLAHVLGGDRVSGIEQQFRDGRFVIRDAIPGTDWTLVYVYSMRTVMRGVAARLFEIAGVALFGLAFLWCGIVLVNRRILAPSYRSASRLKESEQLNRTLIRTAPIGLALIGEAHGTVLLRNEEMARYETGAAGEPLSLRIWRTFAQSRDPHAPARRRAIVGHEIALAEAGDGAEDMHLLVNIARVRYRGADALLATVNDITARKQAEQSLVAARHAADQANRAKSVFLATMSHEIRTPLNAVMGNLELMKRGPLADMQRRRLEIVGSSSSALLHILNDVLDLSKVEAGQLRIDAVPFDCAALLREVAQSFRPLAIAKGLDLKCDIAPDMAPFRVGDPIRIRQIVGNLLGNAIKFTERGSVALYAGGRDVVEIRVVDTGIGISQSAQSTIFELYQQADESIHRQYGGTGLGLALCRRLVDALGGEIEVRSKPGEGSEFRVRVPLAIAADAPAADTTHDLLDTAPLTGGNAMPLRVLAVEDHPASRLLLADQFRELGVDATIVESGEQALAALARGGFDVVLTDLGLPDMDGWTLAAEMYERDAQLPVVAMTAHAGPQEEKRCADAAIRALLQKPVSLRALERAFRAHVRGGYAGVQTRAAHDNPRLPKTVMAAMHQVTLASLDSIDCALAGQDTQTVVRELHGLSGGFLSVGHGVLAELCGGLEQVVHDEGLGVFVELWPALRDELTNALGSLGA</sequence>
<dbReference type="SUPFAM" id="SSF47384">
    <property type="entry name" value="Homodimeric domain of signal transducing histidine kinase"/>
    <property type="match status" value="1"/>
</dbReference>
<dbReference type="SMART" id="SM00387">
    <property type="entry name" value="HATPase_c"/>
    <property type="match status" value="1"/>
</dbReference>
<dbReference type="SMART" id="SM00388">
    <property type="entry name" value="HisKA"/>
    <property type="match status" value="1"/>
</dbReference>
<dbReference type="SUPFAM" id="SSF47226">
    <property type="entry name" value="Histidine-containing phosphotransfer domain, HPT domain"/>
    <property type="match status" value="1"/>
</dbReference>
<evidence type="ECO:0000256" key="16">
    <source>
        <dbReference type="ARBA" id="ARBA00023136"/>
    </source>
</evidence>
<evidence type="ECO:0000256" key="9">
    <source>
        <dbReference type="ARBA" id="ARBA00022729"/>
    </source>
</evidence>
<keyword evidence="15" id="KW-0843">Virulence</keyword>
<organism evidence="24 25">
    <name type="scientific">Burkholderia cepacia</name>
    <name type="common">Pseudomonas cepacia</name>
    <dbReference type="NCBI Taxonomy" id="292"/>
    <lineage>
        <taxon>Bacteria</taxon>
        <taxon>Pseudomonadati</taxon>
        <taxon>Pseudomonadota</taxon>
        <taxon>Betaproteobacteria</taxon>
        <taxon>Burkholderiales</taxon>
        <taxon>Burkholderiaceae</taxon>
        <taxon>Burkholderia</taxon>
        <taxon>Burkholderia cepacia complex</taxon>
    </lineage>
</organism>
<evidence type="ECO:0000256" key="13">
    <source>
        <dbReference type="ARBA" id="ARBA00022989"/>
    </source>
</evidence>
<dbReference type="InterPro" id="IPR036890">
    <property type="entry name" value="HATPase_C_sf"/>
</dbReference>
<dbReference type="Gene3D" id="3.40.50.2300">
    <property type="match status" value="1"/>
</dbReference>
<dbReference type="Pfam" id="PF01627">
    <property type="entry name" value="Hpt"/>
    <property type="match status" value="1"/>
</dbReference>
<dbReference type="Pfam" id="PF00512">
    <property type="entry name" value="HisKA"/>
    <property type="match status" value="1"/>
</dbReference>
<evidence type="ECO:0000256" key="14">
    <source>
        <dbReference type="ARBA" id="ARBA00023012"/>
    </source>
</evidence>
<evidence type="ECO:0000259" key="22">
    <source>
        <dbReference type="PROSITE" id="PS50110"/>
    </source>
</evidence>
<dbReference type="GO" id="GO:0005524">
    <property type="term" value="F:ATP binding"/>
    <property type="evidence" value="ECO:0007669"/>
    <property type="project" value="UniProtKB-KW"/>
</dbReference>
<dbReference type="EC" id="2.7.13.3" evidence="3"/>
<keyword evidence="16" id="KW-0472">Membrane</keyword>
<evidence type="ECO:0000256" key="7">
    <source>
        <dbReference type="ARBA" id="ARBA00022679"/>
    </source>
</evidence>
<evidence type="ECO:0000256" key="20">
    <source>
        <dbReference type="PROSITE-ProRule" id="PRU00169"/>
    </source>
</evidence>
<dbReference type="Pfam" id="PF02518">
    <property type="entry name" value="HATPase_c"/>
    <property type="match status" value="1"/>
</dbReference>
<keyword evidence="4" id="KW-1003">Cell membrane</keyword>
<name>A0A2S8I2G1_BURCE</name>
<feature type="modified residue" description="4-aspartylphosphate" evidence="20">
    <location>
        <position position="802"/>
    </location>
</feature>
<dbReference type="PANTHER" id="PTHR43047">
    <property type="entry name" value="TWO-COMPONENT HISTIDINE PROTEIN KINASE"/>
    <property type="match status" value="1"/>
</dbReference>
<dbReference type="CDD" id="cd00082">
    <property type="entry name" value="HisKA"/>
    <property type="match status" value="1"/>
</dbReference>
<comment type="caution">
    <text evidence="24">The sequence shown here is derived from an EMBL/GenBank/DDBJ whole genome shotgun (WGS) entry which is preliminary data.</text>
</comment>
<dbReference type="SUPFAM" id="SSF55874">
    <property type="entry name" value="ATPase domain of HSP90 chaperone/DNA topoisomerase II/histidine kinase"/>
    <property type="match status" value="1"/>
</dbReference>
<keyword evidence="14" id="KW-0902">Two-component regulatory system</keyword>
<keyword evidence="10" id="KW-0547">Nucleotide-binding</keyword>
<evidence type="ECO:0000256" key="18">
    <source>
        <dbReference type="ARBA" id="ARBA00070152"/>
    </source>
</evidence>
<evidence type="ECO:0000256" key="12">
    <source>
        <dbReference type="ARBA" id="ARBA00022840"/>
    </source>
</evidence>
<evidence type="ECO:0000256" key="4">
    <source>
        <dbReference type="ARBA" id="ARBA00022475"/>
    </source>
</evidence>
<keyword evidence="6 20" id="KW-0597">Phosphoprotein</keyword>
<dbReference type="PROSITE" id="PS50109">
    <property type="entry name" value="HIS_KIN"/>
    <property type="match status" value="1"/>
</dbReference>
<evidence type="ECO:0000313" key="25">
    <source>
        <dbReference type="Proteomes" id="UP000238206"/>
    </source>
</evidence>
<keyword evidence="13" id="KW-1133">Transmembrane helix</keyword>
<dbReference type="PROSITE" id="PS51257">
    <property type="entry name" value="PROKAR_LIPOPROTEIN"/>
    <property type="match status" value="1"/>
</dbReference>
<comment type="function">
    <text evidence="17">Member of the two-component regulatory system BvgS/BvgA. Phosphorylates BvgA via a four-step phosphorelay in response to environmental signals.</text>
</comment>
<dbReference type="Gene3D" id="3.30.565.10">
    <property type="entry name" value="Histidine kinase-like ATPase, C-terminal domain"/>
    <property type="match status" value="1"/>
</dbReference>
<dbReference type="InterPro" id="IPR004358">
    <property type="entry name" value="Sig_transdc_His_kin-like_C"/>
</dbReference>
<keyword evidence="12" id="KW-0067">ATP-binding</keyword>
<keyword evidence="11 24" id="KW-0418">Kinase</keyword>
<gene>
    <name evidence="24" type="ORF">C5615_35635</name>
</gene>
<dbReference type="Pfam" id="PF00072">
    <property type="entry name" value="Response_reg"/>
    <property type="match status" value="1"/>
</dbReference>
<dbReference type="InterPro" id="IPR003661">
    <property type="entry name" value="HisK_dim/P_dom"/>
</dbReference>
<proteinExistence type="predicted"/>
<dbReference type="CDD" id="cd16922">
    <property type="entry name" value="HATPase_EvgS-ArcB-TorS-like"/>
    <property type="match status" value="1"/>
</dbReference>
<evidence type="ECO:0000256" key="1">
    <source>
        <dbReference type="ARBA" id="ARBA00000085"/>
    </source>
</evidence>
<evidence type="ECO:0000256" key="5">
    <source>
        <dbReference type="ARBA" id="ARBA00022519"/>
    </source>
</evidence>
<dbReference type="InterPro" id="IPR003594">
    <property type="entry name" value="HATPase_dom"/>
</dbReference>
<evidence type="ECO:0000256" key="10">
    <source>
        <dbReference type="ARBA" id="ARBA00022741"/>
    </source>
</evidence>